<comment type="caution">
    <text evidence="4">The sequence shown here is derived from an EMBL/GenBank/DDBJ whole genome shotgun (WGS) entry which is preliminary data.</text>
</comment>
<proteinExistence type="inferred from homology"/>
<dbReference type="AlphaFoldDB" id="R2S9G2"/>
<keyword evidence="2" id="KW-0732">Signal</keyword>
<evidence type="ECO:0000313" key="7">
    <source>
        <dbReference type="Proteomes" id="UP000014197"/>
    </source>
</evidence>
<dbReference type="EMBL" id="ASVY01000002">
    <property type="protein sequence ID" value="EOT61875.1"/>
    <property type="molecule type" value="Genomic_DNA"/>
</dbReference>
<dbReference type="GO" id="GO:0071281">
    <property type="term" value="P:cellular response to iron ion"/>
    <property type="evidence" value="ECO:0007669"/>
    <property type="project" value="TreeGrafter"/>
</dbReference>
<dbReference type="eggNOG" id="COG0614">
    <property type="taxonomic scope" value="Bacteria"/>
</dbReference>
<keyword evidence="7" id="KW-1185">Reference proteome</keyword>
<evidence type="ECO:0000313" key="5">
    <source>
        <dbReference type="EMBL" id="EOT61875.1"/>
    </source>
</evidence>
<gene>
    <name evidence="5" type="ORF">I583_00857</name>
    <name evidence="4" type="ORF">UAW_03174</name>
</gene>
<dbReference type="PANTHER" id="PTHR30535:SF34">
    <property type="entry name" value="MOLYBDATE-BINDING PROTEIN MOLA"/>
    <property type="match status" value="1"/>
</dbReference>
<dbReference type="InterPro" id="IPR002491">
    <property type="entry name" value="ABC_transptr_periplasmic_BD"/>
</dbReference>
<dbReference type="PROSITE" id="PS50983">
    <property type="entry name" value="FE_B12_PBP"/>
    <property type="match status" value="1"/>
</dbReference>
<dbReference type="Proteomes" id="UP000013858">
    <property type="component" value="Unassembled WGS sequence"/>
</dbReference>
<dbReference type="PROSITE" id="PS51257">
    <property type="entry name" value="PROKAR_LIPOPROTEIN"/>
    <property type="match status" value="1"/>
</dbReference>
<reference evidence="4 6" key="1">
    <citation type="submission" date="2013-02" db="EMBL/GenBank/DDBJ databases">
        <title>The Genome Sequence of Enterococcus haemoperoxidus BAA-382.</title>
        <authorList>
            <consortium name="The Broad Institute Genome Sequencing Platform"/>
            <consortium name="The Broad Institute Genome Sequencing Center for Infectious Disease"/>
            <person name="Earl A.M."/>
            <person name="Gilmore M.S."/>
            <person name="Lebreton F."/>
            <person name="Walker B."/>
            <person name="Young S.K."/>
            <person name="Zeng Q."/>
            <person name="Gargeya S."/>
            <person name="Fitzgerald M."/>
            <person name="Haas B."/>
            <person name="Abouelleil A."/>
            <person name="Alvarado L."/>
            <person name="Arachchi H.M."/>
            <person name="Berlin A.M."/>
            <person name="Chapman S.B."/>
            <person name="Dewar J."/>
            <person name="Goldberg J."/>
            <person name="Griggs A."/>
            <person name="Gujja S."/>
            <person name="Hansen M."/>
            <person name="Howarth C."/>
            <person name="Imamovic A."/>
            <person name="Larimer J."/>
            <person name="McCowan C."/>
            <person name="Murphy C."/>
            <person name="Neiman D."/>
            <person name="Pearson M."/>
            <person name="Priest M."/>
            <person name="Roberts A."/>
            <person name="Saif S."/>
            <person name="Shea T."/>
            <person name="Sisk P."/>
            <person name="Sykes S."/>
            <person name="Wortman J."/>
            <person name="Nusbaum C."/>
            <person name="Birren B."/>
        </authorList>
    </citation>
    <scope>NUCLEOTIDE SEQUENCE [LARGE SCALE GENOMIC DNA]</scope>
    <source>
        <strain evidence="4 6">ATCC BAA-382</strain>
    </source>
</reference>
<dbReference type="Pfam" id="PF01497">
    <property type="entry name" value="Peripla_BP_2"/>
    <property type="match status" value="1"/>
</dbReference>
<dbReference type="STRING" id="155618.RV06_GL003168"/>
<dbReference type="InterPro" id="IPR050902">
    <property type="entry name" value="ABC_Transporter_SBP"/>
</dbReference>
<feature type="signal peptide" evidence="2">
    <location>
        <begin position="1"/>
        <end position="24"/>
    </location>
</feature>
<comment type="similarity">
    <text evidence="1">Belongs to the bacterial solute-binding protein 8 family.</text>
</comment>
<reference evidence="5 7" key="2">
    <citation type="submission" date="2013-03" db="EMBL/GenBank/DDBJ databases">
        <title>The Genome Sequence of Enterococcus haemoperoxidus BAA-382 (PacBio/Illumina hybrid assembly).</title>
        <authorList>
            <consortium name="The Broad Institute Genomics Platform"/>
            <consortium name="The Broad Institute Genome Sequencing Center for Infectious Disease"/>
            <person name="Earl A."/>
            <person name="Russ C."/>
            <person name="Gilmore M."/>
            <person name="Surin D."/>
            <person name="Walker B."/>
            <person name="Young S."/>
            <person name="Zeng Q."/>
            <person name="Gargeya S."/>
            <person name="Fitzgerald M."/>
            <person name="Haas B."/>
            <person name="Abouelleil A."/>
            <person name="Allen A.W."/>
            <person name="Alvarado L."/>
            <person name="Arachchi H.M."/>
            <person name="Berlin A.M."/>
            <person name="Chapman S.B."/>
            <person name="Gainer-Dewar J."/>
            <person name="Goldberg J."/>
            <person name="Griggs A."/>
            <person name="Gujja S."/>
            <person name="Hansen M."/>
            <person name="Howarth C."/>
            <person name="Imamovic A."/>
            <person name="Ireland A."/>
            <person name="Larimer J."/>
            <person name="McCowan C."/>
            <person name="Murphy C."/>
            <person name="Pearson M."/>
            <person name="Poon T.W."/>
            <person name="Priest M."/>
            <person name="Roberts A."/>
            <person name="Saif S."/>
            <person name="Shea T."/>
            <person name="Sisk P."/>
            <person name="Sykes S."/>
            <person name="Wortman J."/>
            <person name="Nusbaum C."/>
            <person name="Birren B."/>
        </authorList>
    </citation>
    <scope>NUCLEOTIDE SEQUENCE [LARGE SCALE GENOMIC DNA]</scope>
    <source>
        <strain evidence="5 7">ATCC BAA-382</strain>
    </source>
</reference>
<feature type="domain" description="Fe/B12 periplasmic-binding" evidence="3">
    <location>
        <begin position="66"/>
        <end position="336"/>
    </location>
</feature>
<dbReference type="OrthoDB" id="66025at2"/>
<dbReference type="PATRIC" id="fig|1158608.3.peg.3108"/>
<evidence type="ECO:0000256" key="2">
    <source>
        <dbReference type="SAM" id="SignalP"/>
    </source>
</evidence>
<dbReference type="PANTHER" id="PTHR30535">
    <property type="entry name" value="VITAMIN B12-BINDING PROTEIN"/>
    <property type="match status" value="1"/>
</dbReference>
<evidence type="ECO:0000313" key="4">
    <source>
        <dbReference type="EMBL" id="EOH92190.1"/>
    </source>
</evidence>
<dbReference type="SUPFAM" id="SSF53807">
    <property type="entry name" value="Helical backbone' metal receptor"/>
    <property type="match status" value="1"/>
</dbReference>
<sequence length="370" mass="41139">MTRKPSLTLLLGVTILTMIGCSNNNQNTSETENMETTVRSVQKQEVNTRTFVDSAGREVIVPTKIKKIAPSGPLAQLVLYTSSPDLLVGLATPFSTEAKEFIDKKYQNLPNFGQFYGKNASLNMEALSAAEPDVIIDIGEAKKTVKEDMDKLQDQINIPTIFIEANLKNMPETYKKIGDLLGETKETEKLSKYCQKVLKQADSVRSSLKESDQKRIYYASGNAGLNTNAEGSFHAQVIDEIGAKNAATGVDIVSKGGGTLISMEQLVQWQPDYILAETKDVYELIKTDESWQELTAVKEGKVYQVPTAPYNVLGSPPSVNRIMGIQWLGQLVYPEQYKLDIEETLKEFYSLFYHVEPTSEQVKTILTNAQ</sequence>
<evidence type="ECO:0000313" key="6">
    <source>
        <dbReference type="Proteomes" id="UP000013858"/>
    </source>
</evidence>
<dbReference type="RefSeq" id="WP_010763330.1">
    <property type="nucleotide sequence ID" value="NZ_KB946316.1"/>
</dbReference>
<dbReference type="EMBL" id="AJAR01000031">
    <property type="protein sequence ID" value="EOH92190.1"/>
    <property type="molecule type" value="Genomic_DNA"/>
</dbReference>
<feature type="chain" id="PRO_5039197241" description="Fe/B12 periplasmic-binding domain-containing protein" evidence="2">
    <location>
        <begin position="25"/>
        <end position="370"/>
    </location>
</feature>
<name>R2S9G2_9ENTE</name>
<accession>R2S9G2</accession>
<protein>
    <recommendedName>
        <fullName evidence="3">Fe/B12 periplasmic-binding domain-containing protein</fullName>
    </recommendedName>
</protein>
<evidence type="ECO:0000256" key="1">
    <source>
        <dbReference type="ARBA" id="ARBA00008814"/>
    </source>
</evidence>
<dbReference type="Gene3D" id="3.40.50.1980">
    <property type="entry name" value="Nitrogenase molybdenum iron protein domain"/>
    <property type="match status" value="2"/>
</dbReference>
<dbReference type="Proteomes" id="UP000014197">
    <property type="component" value="Unassembled WGS sequence"/>
</dbReference>
<dbReference type="Gene3D" id="1.20.58.2180">
    <property type="match status" value="1"/>
</dbReference>
<organism evidence="4 6">
    <name type="scientific">Enterococcus haemoperoxidus ATCC BAA-382</name>
    <dbReference type="NCBI Taxonomy" id="1158608"/>
    <lineage>
        <taxon>Bacteria</taxon>
        <taxon>Bacillati</taxon>
        <taxon>Bacillota</taxon>
        <taxon>Bacilli</taxon>
        <taxon>Lactobacillales</taxon>
        <taxon>Enterococcaceae</taxon>
        <taxon>Enterococcus</taxon>
    </lineage>
</organism>
<evidence type="ECO:0000259" key="3">
    <source>
        <dbReference type="PROSITE" id="PS50983"/>
    </source>
</evidence>